<evidence type="ECO:0000256" key="1">
    <source>
        <dbReference type="ARBA" id="ARBA00004651"/>
    </source>
</evidence>
<keyword evidence="9" id="KW-1185">Reference proteome</keyword>
<evidence type="ECO:0000256" key="4">
    <source>
        <dbReference type="ARBA" id="ARBA00022692"/>
    </source>
</evidence>
<protein>
    <submittedName>
        <fullName evidence="8">Putative oxidoreductase</fullName>
    </submittedName>
</protein>
<keyword evidence="5" id="KW-1133">Transmembrane helix</keyword>
<evidence type="ECO:0000256" key="7">
    <source>
        <dbReference type="SAM" id="MobiDB-lite"/>
    </source>
</evidence>
<comment type="similarity">
    <text evidence="2">Belongs to the DoxX family.</text>
</comment>
<dbReference type="InterPro" id="IPR051907">
    <property type="entry name" value="DoxX-like_oxidoreductase"/>
</dbReference>
<evidence type="ECO:0000313" key="9">
    <source>
        <dbReference type="Proteomes" id="UP000199546"/>
    </source>
</evidence>
<sequence>MSVARLGFRLLVGGLFVGHGTQKLFGWFGGPGRAGTEGMMEALQMRPAKVHATLAGITETAGGALLAAGLATPVAASALTGVMTTSIRKVHLPNGPWNANGGWEYNAVLIGAVTALAETGPGDLSLDSLLGIERRGPAVALAALGAGVATSFLAVAVAGRGRPGVTSSPSAPPQDSAGDPTTAGA</sequence>
<evidence type="ECO:0000256" key="6">
    <source>
        <dbReference type="ARBA" id="ARBA00023136"/>
    </source>
</evidence>
<evidence type="ECO:0000256" key="5">
    <source>
        <dbReference type="ARBA" id="ARBA00022989"/>
    </source>
</evidence>
<dbReference type="PANTHER" id="PTHR33452">
    <property type="entry name" value="OXIDOREDUCTASE CATD-RELATED"/>
    <property type="match status" value="1"/>
</dbReference>
<keyword evidence="3" id="KW-1003">Cell membrane</keyword>
<dbReference type="GO" id="GO:0005886">
    <property type="term" value="C:plasma membrane"/>
    <property type="evidence" value="ECO:0007669"/>
    <property type="project" value="UniProtKB-SubCell"/>
</dbReference>
<name>A0A1I7CUX0_9ACTN</name>
<feature type="region of interest" description="Disordered" evidence="7">
    <location>
        <begin position="162"/>
        <end position="185"/>
    </location>
</feature>
<evidence type="ECO:0000256" key="2">
    <source>
        <dbReference type="ARBA" id="ARBA00006679"/>
    </source>
</evidence>
<evidence type="ECO:0000256" key="3">
    <source>
        <dbReference type="ARBA" id="ARBA00022475"/>
    </source>
</evidence>
<dbReference type="Proteomes" id="UP000199546">
    <property type="component" value="Unassembled WGS sequence"/>
</dbReference>
<dbReference type="PANTHER" id="PTHR33452:SF1">
    <property type="entry name" value="INNER MEMBRANE PROTEIN YPHA-RELATED"/>
    <property type="match status" value="1"/>
</dbReference>
<proteinExistence type="inferred from homology"/>
<dbReference type="Pfam" id="PF07681">
    <property type="entry name" value="DoxX"/>
    <property type="match status" value="1"/>
</dbReference>
<dbReference type="AlphaFoldDB" id="A0A1I7CUX0"/>
<gene>
    <name evidence="8" type="ORF">SAMN05660657_04908</name>
</gene>
<dbReference type="InterPro" id="IPR032808">
    <property type="entry name" value="DoxX"/>
</dbReference>
<accession>A0A1I7CUX0</accession>
<organism evidence="8 9">
    <name type="scientific">Geodermatophilus amargosae</name>
    <dbReference type="NCBI Taxonomy" id="1296565"/>
    <lineage>
        <taxon>Bacteria</taxon>
        <taxon>Bacillati</taxon>
        <taxon>Actinomycetota</taxon>
        <taxon>Actinomycetes</taxon>
        <taxon>Geodermatophilales</taxon>
        <taxon>Geodermatophilaceae</taxon>
        <taxon>Geodermatophilus</taxon>
    </lineage>
</organism>
<dbReference type="EMBL" id="FPBA01000027">
    <property type="protein sequence ID" value="SFU03222.1"/>
    <property type="molecule type" value="Genomic_DNA"/>
</dbReference>
<keyword evidence="6" id="KW-0472">Membrane</keyword>
<comment type="subcellular location">
    <subcellularLocation>
        <location evidence="1">Cell membrane</location>
        <topology evidence="1">Multi-pass membrane protein</topology>
    </subcellularLocation>
</comment>
<dbReference type="STRING" id="1296565.SAMN05660657_04908"/>
<reference evidence="9" key="1">
    <citation type="submission" date="2016-10" db="EMBL/GenBank/DDBJ databases">
        <authorList>
            <person name="Varghese N."/>
            <person name="Submissions S."/>
        </authorList>
    </citation>
    <scope>NUCLEOTIDE SEQUENCE [LARGE SCALE GENOMIC DNA]</scope>
    <source>
        <strain evidence="9">DSM 46136</strain>
    </source>
</reference>
<keyword evidence="4" id="KW-0812">Transmembrane</keyword>
<evidence type="ECO:0000313" key="8">
    <source>
        <dbReference type="EMBL" id="SFU03222.1"/>
    </source>
</evidence>
<dbReference type="RefSeq" id="WP_217644914.1">
    <property type="nucleotide sequence ID" value="NZ_FPBA01000027.1"/>
</dbReference>